<name>A0A131Z411_RHIAP</name>
<dbReference type="EMBL" id="GEDV01002414">
    <property type="protein sequence ID" value="JAP86143.1"/>
    <property type="molecule type" value="Transcribed_RNA"/>
</dbReference>
<dbReference type="PANTHER" id="PTHR23104:SF17">
    <property type="entry name" value="EF-HAND DOMAIN-CONTAINING PROTEIN"/>
    <property type="match status" value="1"/>
</dbReference>
<evidence type="ECO:0000256" key="1">
    <source>
        <dbReference type="ARBA" id="ARBA00022729"/>
    </source>
</evidence>
<sequence length="160" mass="18018">MASPLTAACRVRSLVLYWAICVAIFSACVCAHDHAHSHSSKPSKAVQFRERWDATDVIRDVEHIKEDLATLVDMQSSGEMTDEEITFYFFRMHDFDDNTMLDGIEFLSAMQHTIDHGFAPGVGQKSLDDMIQLVDGAFALDTNNDGFISYPELRVTLKQK</sequence>
<dbReference type="PROSITE" id="PS00018">
    <property type="entry name" value="EF_HAND_1"/>
    <property type="match status" value="1"/>
</dbReference>
<feature type="domain" description="EF-hand" evidence="5">
    <location>
        <begin position="139"/>
        <end position="160"/>
    </location>
</feature>
<dbReference type="InterPro" id="IPR018247">
    <property type="entry name" value="EF_Hand_1_Ca_BS"/>
</dbReference>
<dbReference type="AlphaFoldDB" id="A0A131Z411"/>
<reference evidence="6" key="1">
    <citation type="journal article" date="2016" name="Ticks Tick Borne Dis.">
        <title>De novo assembly and annotation of the salivary gland transcriptome of Rhipicephalus appendiculatus male and female ticks during blood feeding.</title>
        <authorList>
            <person name="de Castro M.H."/>
            <person name="de Klerk D."/>
            <person name="Pienaar R."/>
            <person name="Latif A.A."/>
            <person name="Rees D.J."/>
            <person name="Mans B.J."/>
        </authorList>
    </citation>
    <scope>NUCLEOTIDE SEQUENCE</scope>
    <source>
        <tissue evidence="6">Salivary glands</tissue>
    </source>
</reference>
<dbReference type="InterPro" id="IPR011992">
    <property type="entry name" value="EF-hand-dom_pair"/>
</dbReference>
<evidence type="ECO:0000259" key="5">
    <source>
        <dbReference type="PROSITE" id="PS50222"/>
    </source>
</evidence>
<feature type="signal peptide" evidence="4">
    <location>
        <begin position="1"/>
        <end position="31"/>
    </location>
</feature>
<feature type="domain" description="EF-hand" evidence="5">
    <location>
        <begin position="81"/>
        <end position="116"/>
    </location>
</feature>
<protein>
    <submittedName>
        <fullName evidence="6">Kazal/vWf domain containing protein</fullName>
    </submittedName>
</protein>
<dbReference type="InterPro" id="IPR002048">
    <property type="entry name" value="EF_hand_dom"/>
</dbReference>
<dbReference type="InterPro" id="IPR052110">
    <property type="entry name" value="MCFD2-like"/>
</dbReference>
<dbReference type="PANTHER" id="PTHR23104">
    <property type="entry name" value="MULTIPLE COAGULATION FACTOR DEFICIENCY PROTEIN 2 NEURAL STEM CELL DERIVED NEURONAL SURVIVAL PROTEIN"/>
    <property type="match status" value="1"/>
</dbReference>
<evidence type="ECO:0000256" key="3">
    <source>
        <dbReference type="ARBA" id="ARBA00022837"/>
    </source>
</evidence>
<dbReference type="GO" id="GO:0005509">
    <property type="term" value="F:calcium ion binding"/>
    <property type="evidence" value="ECO:0007669"/>
    <property type="project" value="InterPro"/>
</dbReference>
<proteinExistence type="predicted"/>
<dbReference type="PROSITE" id="PS50222">
    <property type="entry name" value="EF_HAND_2"/>
    <property type="match status" value="2"/>
</dbReference>
<dbReference type="Gene3D" id="1.10.238.10">
    <property type="entry name" value="EF-hand"/>
    <property type="match status" value="1"/>
</dbReference>
<evidence type="ECO:0000256" key="4">
    <source>
        <dbReference type="SAM" id="SignalP"/>
    </source>
</evidence>
<keyword evidence="3" id="KW-0106">Calcium</keyword>
<keyword evidence="2" id="KW-0677">Repeat</keyword>
<evidence type="ECO:0000313" key="6">
    <source>
        <dbReference type="EMBL" id="JAP86143.1"/>
    </source>
</evidence>
<dbReference type="SUPFAM" id="SSF47473">
    <property type="entry name" value="EF-hand"/>
    <property type="match status" value="1"/>
</dbReference>
<feature type="chain" id="PRO_5007286594" evidence="4">
    <location>
        <begin position="32"/>
        <end position="160"/>
    </location>
</feature>
<keyword evidence="1 4" id="KW-0732">Signal</keyword>
<accession>A0A131Z411</accession>
<evidence type="ECO:0000256" key="2">
    <source>
        <dbReference type="ARBA" id="ARBA00022737"/>
    </source>
</evidence>
<organism evidence="6">
    <name type="scientific">Rhipicephalus appendiculatus</name>
    <name type="common">Brown ear tick</name>
    <dbReference type="NCBI Taxonomy" id="34631"/>
    <lineage>
        <taxon>Eukaryota</taxon>
        <taxon>Metazoa</taxon>
        <taxon>Ecdysozoa</taxon>
        <taxon>Arthropoda</taxon>
        <taxon>Chelicerata</taxon>
        <taxon>Arachnida</taxon>
        <taxon>Acari</taxon>
        <taxon>Parasitiformes</taxon>
        <taxon>Ixodida</taxon>
        <taxon>Ixodoidea</taxon>
        <taxon>Ixodidae</taxon>
        <taxon>Rhipicephalinae</taxon>
        <taxon>Rhipicephalus</taxon>
        <taxon>Rhipicephalus</taxon>
    </lineage>
</organism>